<dbReference type="AlphaFoldDB" id="A0A644YMH8"/>
<sequence length="170" mass="18842">MREILFRGFHENKSGESVILVNGAEKRGTWVEGSLIKSESGHCYIGEWLVSSKAIQFYCGGSRKHRTETRYLGMGFALVIPETVGQFTGILACEEKKVFEGDRIKADEEGEISEYSIAYCGEDDYPAFDCIPHIDCDANGLSYLKGADYPIEVIGTIFDTPDKPKGATHD</sequence>
<evidence type="ECO:0000259" key="1">
    <source>
        <dbReference type="Pfam" id="PF09643"/>
    </source>
</evidence>
<dbReference type="EMBL" id="VSSQ01005061">
    <property type="protein sequence ID" value="MPM27693.1"/>
    <property type="molecule type" value="Genomic_DNA"/>
</dbReference>
<feature type="domain" description="YopX protein" evidence="1">
    <location>
        <begin position="71"/>
        <end position="162"/>
    </location>
</feature>
<dbReference type="InterPro" id="IPR019096">
    <property type="entry name" value="YopX_protein"/>
</dbReference>
<proteinExistence type="predicted"/>
<reference evidence="2" key="1">
    <citation type="submission" date="2019-08" db="EMBL/GenBank/DDBJ databases">
        <authorList>
            <person name="Kucharzyk K."/>
            <person name="Murdoch R.W."/>
            <person name="Higgins S."/>
            <person name="Loffler F."/>
        </authorList>
    </citation>
    <scope>NUCLEOTIDE SEQUENCE</scope>
</reference>
<gene>
    <name evidence="2" type="ORF">SDC9_74206</name>
</gene>
<evidence type="ECO:0000313" key="2">
    <source>
        <dbReference type="EMBL" id="MPM27693.1"/>
    </source>
</evidence>
<protein>
    <recommendedName>
        <fullName evidence="1">YopX protein domain-containing protein</fullName>
    </recommendedName>
</protein>
<dbReference type="Pfam" id="PF09643">
    <property type="entry name" value="YopX"/>
    <property type="match status" value="1"/>
</dbReference>
<organism evidence="2">
    <name type="scientific">bioreactor metagenome</name>
    <dbReference type="NCBI Taxonomy" id="1076179"/>
    <lineage>
        <taxon>unclassified sequences</taxon>
        <taxon>metagenomes</taxon>
        <taxon>ecological metagenomes</taxon>
    </lineage>
</organism>
<name>A0A644YMH8_9ZZZZ</name>
<dbReference type="SUPFAM" id="SSF159006">
    <property type="entry name" value="YopX-like"/>
    <property type="match status" value="1"/>
</dbReference>
<accession>A0A644YMH8</accession>
<comment type="caution">
    <text evidence="2">The sequence shown here is derived from an EMBL/GenBank/DDBJ whole genome shotgun (WGS) entry which is preliminary data.</text>
</comment>